<comment type="caution">
    <text evidence="1">The sequence shown here is derived from an EMBL/GenBank/DDBJ whole genome shotgun (WGS) entry which is preliminary data.</text>
</comment>
<dbReference type="PANTHER" id="PTHR33240:SF8">
    <property type="entry name" value="OS03G0439900 PROTEIN"/>
    <property type="match status" value="1"/>
</dbReference>
<gene>
    <name evidence="1" type="ORF">TIFTF001_014053</name>
</gene>
<dbReference type="PANTHER" id="PTHR33240">
    <property type="entry name" value="OS08G0508500 PROTEIN"/>
    <property type="match status" value="1"/>
</dbReference>
<evidence type="ECO:0000313" key="2">
    <source>
        <dbReference type="Proteomes" id="UP001187192"/>
    </source>
</evidence>
<name>A0AA88D3N7_FICCA</name>
<accession>A0AA88D3N7</accession>
<reference evidence="1" key="1">
    <citation type="submission" date="2023-07" db="EMBL/GenBank/DDBJ databases">
        <title>draft genome sequence of fig (Ficus carica).</title>
        <authorList>
            <person name="Takahashi T."/>
            <person name="Nishimura K."/>
        </authorList>
    </citation>
    <scope>NUCLEOTIDE SEQUENCE</scope>
</reference>
<proteinExistence type="predicted"/>
<protein>
    <submittedName>
        <fullName evidence="1">Uncharacterized protein</fullName>
    </submittedName>
</protein>
<evidence type="ECO:0000313" key="1">
    <source>
        <dbReference type="EMBL" id="GMN44858.1"/>
    </source>
</evidence>
<organism evidence="1 2">
    <name type="scientific">Ficus carica</name>
    <name type="common">Common fig</name>
    <dbReference type="NCBI Taxonomy" id="3494"/>
    <lineage>
        <taxon>Eukaryota</taxon>
        <taxon>Viridiplantae</taxon>
        <taxon>Streptophyta</taxon>
        <taxon>Embryophyta</taxon>
        <taxon>Tracheophyta</taxon>
        <taxon>Spermatophyta</taxon>
        <taxon>Magnoliopsida</taxon>
        <taxon>eudicotyledons</taxon>
        <taxon>Gunneridae</taxon>
        <taxon>Pentapetalae</taxon>
        <taxon>rosids</taxon>
        <taxon>fabids</taxon>
        <taxon>Rosales</taxon>
        <taxon>Moraceae</taxon>
        <taxon>Ficeae</taxon>
        <taxon>Ficus</taxon>
    </lineage>
</organism>
<dbReference type="Proteomes" id="UP001187192">
    <property type="component" value="Unassembled WGS sequence"/>
</dbReference>
<sequence>MDAFTRMKIGEAVLTPIQLYGFAGECARAAGLICLPITIGDGPEKATRMMEFLVVNKPSIYNIIMGRPALNALKVVVSTYHLAMEFPTQNEVGILRGNQERARNCYVEVVSKVRHKVPQPTVVTTIFKIDEIDTPNGEIKPLSDLDPRMFEEEIRAQLVEDLVPYHLDHDTCHYTLFLPLCQPPPPDRTNTVLVTCANTDTCACVPPLPDWKGTWYSSSGGPTSVHPEHVYPLRPLGIRPTRVTRAPGLAGNTYK</sequence>
<dbReference type="AlphaFoldDB" id="A0AA88D3N7"/>
<keyword evidence="2" id="KW-1185">Reference proteome</keyword>
<dbReference type="EMBL" id="BTGU01000019">
    <property type="protein sequence ID" value="GMN44858.1"/>
    <property type="molecule type" value="Genomic_DNA"/>
</dbReference>